<dbReference type="InterPro" id="IPR015231">
    <property type="entry name" value="DUF1934"/>
</dbReference>
<dbReference type="Gene3D" id="2.40.128.20">
    <property type="match status" value="1"/>
</dbReference>
<dbReference type="EMBL" id="JACSNR010000002">
    <property type="protein sequence ID" value="MBM6922772.1"/>
    <property type="molecule type" value="Genomic_DNA"/>
</dbReference>
<dbReference type="SUPFAM" id="SSF50814">
    <property type="entry name" value="Lipocalins"/>
    <property type="match status" value="1"/>
</dbReference>
<evidence type="ECO:0000313" key="1">
    <source>
        <dbReference type="EMBL" id="MBM6922772.1"/>
    </source>
</evidence>
<organism evidence="1 2">
    <name type="scientific">Hydrogenoanaerobacterium saccharovorans</name>
    <dbReference type="NCBI Taxonomy" id="474960"/>
    <lineage>
        <taxon>Bacteria</taxon>
        <taxon>Bacillati</taxon>
        <taxon>Bacillota</taxon>
        <taxon>Clostridia</taxon>
        <taxon>Eubacteriales</taxon>
        <taxon>Oscillospiraceae</taxon>
        <taxon>Hydrogenoanaerobacterium</taxon>
    </lineage>
</organism>
<reference evidence="1 2" key="1">
    <citation type="journal article" date="2021" name="Sci. Rep.">
        <title>The distribution of antibiotic resistance genes in chicken gut microbiota commensals.</title>
        <authorList>
            <person name="Juricova H."/>
            <person name="Matiasovicova J."/>
            <person name="Kubasova T."/>
            <person name="Cejkova D."/>
            <person name="Rychlik I."/>
        </authorList>
    </citation>
    <scope>NUCLEOTIDE SEQUENCE [LARGE SCALE GENOMIC DNA]</scope>
    <source>
        <strain evidence="1 2">An564</strain>
    </source>
</reference>
<accession>A0ABS2GK73</accession>
<proteinExistence type="predicted"/>
<sequence length="142" mass="16065">MTPRRAVVELELISRIDQDGDCTETRTFARGELTRLRDSVTLAYREPDGDSRTQIRLSENGQALIHRTGEFSGRIPVCPGEWAEFLYHTPYGDLELACEGLELLLREENTAGQLVLRYRIGTPDGDIISENHITIIYKESAN</sequence>
<evidence type="ECO:0000313" key="2">
    <source>
        <dbReference type="Proteomes" id="UP000724149"/>
    </source>
</evidence>
<dbReference type="RefSeq" id="WP_204719869.1">
    <property type="nucleotide sequence ID" value="NZ_JACSNR010000002.1"/>
</dbReference>
<comment type="caution">
    <text evidence="1">The sequence shown here is derived from an EMBL/GenBank/DDBJ whole genome shotgun (WGS) entry which is preliminary data.</text>
</comment>
<dbReference type="Pfam" id="PF09148">
    <property type="entry name" value="DUF1934"/>
    <property type="match status" value="1"/>
</dbReference>
<dbReference type="Proteomes" id="UP000724149">
    <property type="component" value="Unassembled WGS sequence"/>
</dbReference>
<keyword evidence="2" id="KW-1185">Reference proteome</keyword>
<protein>
    <submittedName>
        <fullName evidence="1">DUF1934 domain-containing protein</fullName>
    </submittedName>
</protein>
<dbReference type="InterPro" id="IPR012674">
    <property type="entry name" value="Calycin"/>
</dbReference>
<name>A0ABS2GK73_9FIRM</name>
<gene>
    <name evidence="1" type="ORF">H9X81_03565</name>
</gene>